<sequence>MPDPEVHAFINDLERDSRHHLYGRRMYEVMSAWETMGGPDEDPVEQDYARTWRAADKTVYSSSLASASTSNTTLEREFRPADISTLKAETDGRIGIGGATIAGAALAAGLVDELWQMIFPVSVGGGLPFLPQGVTLDLTLLAEQRFASGVVYLRYALHR</sequence>
<evidence type="ECO:0000313" key="3">
    <source>
        <dbReference type="Proteomes" id="UP000280861"/>
    </source>
</evidence>
<dbReference type="SUPFAM" id="SSF53597">
    <property type="entry name" value="Dihydrofolate reductase-like"/>
    <property type="match status" value="1"/>
</dbReference>
<evidence type="ECO:0000313" key="2">
    <source>
        <dbReference type="EMBL" id="VDC23033.1"/>
    </source>
</evidence>
<protein>
    <recommendedName>
        <fullName evidence="1">Bacterial bifunctional deaminase-reductase C-terminal domain-containing protein</fullName>
    </recommendedName>
</protein>
<dbReference type="GO" id="GO:0009231">
    <property type="term" value="P:riboflavin biosynthetic process"/>
    <property type="evidence" value="ECO:0007669"/>
    <property type="project" value="InterPro"/>
</dbReference>
<dbReference type="Gene3D" id="3.40.430.10">
    <property type="entry name" value="Dihydrofolate Reductase, subunit A"/>
    <property type="match status" value="1"/>
</dbReference>
<proteinExistence type="predicted"/>
<feature type="domain" description="Bacterial bifunctional deaminase-reductase C-terminal" evidence="1">
    <location>
        <begin position="84"/>
        <end position="151"/>
    </location>
</feature>
<accession>A0A3P5WHC4</accession>
<keyword evidence="3" id="KW-1185">Reference proteome</keyword>
<dbReference type="Proteomes" id="UP000280861">
    <property type="component" value="Unassembled WGS sequence"/>
</dbReference>
<dbReference type="Pfam" id="PF01872">
    <property type="entry name" value="RibD_C"/>
    <property type="match status" value="1"/>
</dbReference>
<reference evidence="2 3" key="1">
    <citation type="submission" date="2018-11" db="EMBL/GenBank/DDBJ databases">
        <authorList>
            <person name="Criscuolo A."/>
        </authorList>
    </citation>
    <scope>NUCLEOTIDE SEQUENCE [LARGE SCALE GENOMIC DNA]</scope>
    <source>
        <strain evidence="2">AT11b</strain>
    </source>
</reference>
<gene>
    <name evidence="2" type="ORF">PSET11_01129</name>
</gene>
<dbReference type="EMBL" id="UXAU01000018">
    <property type="protein sequence ID" value="VDC23033.1"/>
    <property type="molecule type" value="Genomic_DNA"/>
</dbReference>
<organism evidence="2 3">
    <name type="scientific">Arthrobacter ulcerisalmonis</name>
    <dbReference type="NCBI Taxonomy" id="2483813"/>
    <lineage>
        <taxon>Bacteria</taxon>
        <taxon>Bacillati</taxon>
        <taxon>Actinomycetota</taxon>
        <taxon>Actinomycetes</taxon>
        <taxon>Micrococcales</taxon>
        <taxon>Micrococcaceae</taxon>
        <taxon>Arthrobacter</taxon>
    </lineage>
</organism>
<name>A0A3P5WHC4_9MICC</name>
<dbReference type="InterPro" id="IPR002734">
    <property type="entry name" value="RibDG_C"/>
</dbReference>
<dbReference type="GO" id="GO:0008703">
    <property type="term" value="F:5-amino-6-(5-phosphoribosylamino)uracil reductase activity"/>
    <property type="evidence" value="ECO:0007669"/>
    <property type="project" value="InterPro"/>
</dbReference>
<evidence type="ECO:0000259" key="1">
    <source>
        <dbReference type="Pfam" id="PF01872"/>
    </source>
</evidence>
<dbReference type="InterPro" id="IPR024072">
    <property type="entry name" value="DHFR-like_dom_sf"/>
</dbReference>
<dbReference type="AlphaFoldDB" id="A0A3P5WHC4"/>